<dbReference type="AlphaFoldDB" id="A0A9D4QZ40"/>
<dbReference type="InterPro" id="IPR000315">
    <property type="entry name" value="Znf_B-box"/>
</dbReference>
<evidence type="ECO:0000256" key="2">
    <source>
        <dbReference type="SAM" id="Coils"/>
    </source>
</evidence>
<organism evidence="4 5">
    <name type="scientific">Dreissena polymorpha</name>
    <name type="common">Zebra mussel</name>
    <name type="synonym">Mytilus polymorpha</name>
    <dbReference type="NCBI Taxonomy" id="45954"/>
    <lineage>
        <taxon>Eukaryota</taxon>
        <taxon>Metazoa</taxon>
        <taxon>Spiralia</taxon>
        <taxon>Lophotrochozoa</taxon>
        <taxon>Mollusca</taxon>
        <taxon>Bivalvia</taxon>
        <taxon>Autobranchia</taxon>
        <taxon>Heteroconchia</taxon>
        <taxon>Euheterodonta</taxon>
        <taxon>Imparidentia</taxon>
        <taxon>Neoheterodontei</taxon>
        <taxon>Myida</taxon>
        <taxon>Dreissenoidea</taxon>
        <taxon>Dreissenidae</taxon>
        <taxon>Dreissena</taxon>
    </lineage>
</organism>
<dbReference type="Proteomes" id="UP000828390">
    <property type="component" value="Unassembled WGS sequence"/>
</dbReference>
<dbReference type="SMART" id="SM00336">
    <property type="entry name" value="BBOX"/>
    <property type="match status" value="2"/>
</dbReference>
<dbReference type="SUPFAM" id="SSF57845">
    <property type="entry name" value="B-box zinc-binding domain"/>
    <property type="match status" value="1"/>
</dbReference>
<dbReference type="Pfam" id="PF00643">
    <property type="entry name" value="zf-B_box"/>
    <property type="match status" value="1"/>
</dbReference>
<proteinExistence type="predicted"/>
<dbReference type="EMBL" id="JAIWYP010000003">
    <property type="protein sequence ID" value="KAH3848909.1"/>
    <property type="molecule type" value="Genomic_DNA"/>
</dbReference>
<dbReference type="PROSITE" id="PS50119">
    <property type="entry name" value="ZF_BBOX"/>
    <property type="match status" value="2"/>
</dbReference>
<evidence type="ECO:0000313" key="4">
    <source>
        <dbReference type="EMBL" id="KAH3848909.1"/>
    </source>
</evidence>
<keyword evidence="1" id="KW-0862">Zinc</keyword>
<keyword evidence="5" id="KW-1185">Reference proteome</keyword>
<feature type="domain" description="B box-type" evidence="3">
    <location>
        <begin position="77"/>
        <end position="120"/>
    </location>
</feature>
<dbReference type="PANTHER" id="PTHR25462:SF296">
    <property type="entry name" value="MEIOTIC P26, ISOFORM F"/>
    <property type="match status" value="1"/>
</dbReference>
<dbReference type="OrthoDB" id="6161242at2759"/>
<feature type="domain" description="B box-type" evidence="3">
    <location>
        <begin position="21"/>
        <end position="65"/>
    </location>
</feature>
<accession>A0A9D4QZ40</accession>
<comment type="caution">
    <text evidence="4">The sequence shown here is derived from an EMBL/GenBank/DDBJ whole genome shotgun (WGS) entry which is preliminary data.</text>
</comment>
<evidence type="ECO:0000259" key="3">
    <source>
        <dbReference type="PROSITE" id="PS50119"/>
    </source>
</evidence>
<keyword evidence="2" id="KW-0175">Coiled coil</keyword>
<feature type="coiled-coil region" evidence="2">
    <location>
        <begin position="136"/>
        <end position="188"/>
    </location>
</feature>
<dbReference type="InterPro" id="IPR047153">
    <property type="entry name" value="TRIM45/56/19-like"/>
</dbReference>
<evidence type="ECO:0000256" key="1">
    <source>
        <dbReference type="PROSITE-ProRule" id="PRU00024"/>
    </source>
</evidence>
<keyword evidence="1" id="KW-0479">Metal-binding</keyword>
<reference evidence="4" key="1">
    <citation type="journal article" date="2019" name="bioRxiv">
        <title>The Genome of the Zebra Mussel, Dreissena polymorpha: A Resource for Invasive Species Research.</title>
        <authorList>
            <person name="McCartney M.A."/>
            <person name="Auch B."/>
            <person name="Kono T."/>
            <person name="Mallez S."/>
            <person name="Zhang Y."/>
            <person name="Obille A."/>
            <person name="Becker A."/>
            <person name="Abrahante J.E."/>
            <person name="Garbe J."/>
            <person name="Badalamenti J.P."/>
            <person name="Herman A."/>
            <person name="Mangelson H."/>
            <person name="Liachko I."/>
            <person name="Sullivan S."/>
            <person name="Sone E.D."/>
            <person name="Koren S."/>
            <person name="Silverstein K.A.T."/>
            <person name="Beckman K.B."/>
            <person name="Gohl D.M."/>
        </authorList>
    </citation>
    <scope>NUCLEOTIDE SEQUENCE</scope>
    <source>
        <strain evidence="4">Duluth1</strain>
        <tissue evidence="4">Whole animal</tissue>
    </source>
</reference>
<evidence type="ECO:0000313" key="5">
    <source>
        <dbReference type="Proteomes" id="UP000828390"/>
    </source>
</evidence>
<keyword evidence="1" id="KW-0863">Zinc-finger</keyword>
<gene>
    <name evidence="4" type="ORF">DPMN_091293</name>
</gene>
<dbReference type="CDD" id="cd19756">
    <property type="entry name" value="Bbox2"/>
    <property type="match status" value="1"/>
</dbReference>
<dbReference type="PANTHER" id="PTHR25462">
    <property type="entry name" value="BONUS, ISOFORM C-RELATED"/>
    <property type="match status" value="1"/>
</dbReference>
<protein>
    <recommendedName>
        <fullName evidence="3">B box-type domain-containing protein</fullName>
    </recommendedName>
</protein>
<dbReference type="Gene3D" id="3.30.160.60">
    <property type="entry name" value="Classic Zinc Finger"/>
    <property type="match status" value="1"/>
</dbReference>
<reference evidence="4" key="2">
    <citation type="submission" date="2020-11" db="EMBL/GenBank/DDBJ databases">
        <authorList>
            <person name="McCartney M.A."/>
            <person name="Auch B."/>
            <person name="Kono T."/>
            <person name="Mallez S."/>
            <person name="Becker A."/>
            <person name="Gohl D.M."/>
            <person name="Silverstein K.A.T."/>
            <person name="Koren S."/>
            <person name="Bechman K.B."/>
            <person name="Herman A."/>
            <person name="Abrahante J.E."/>
            <person name="Garbe J."/>
        </authorList>
    </citation>
    <scope>NUCLEOTIDE SEQUENCE</scope>
    <source>
        <strain evidence="4">Duluth1</strain>
        <tissue evidence="4">Whole animal</tissue>
    </source>
</reference>
<sequence length="189" mass="22119">MASNFESSINKGSDGLYDFSCNTCKENNRNTDDAEFYCEECSKLYCSKCVEHHNYLFNKHALLSTKNISKWPQTTVDALEQCQEHQKEKLTGFCEDHCQLICYVCHVHNHQKCNHVVLIADKLKDSNLKKDFKKLSETLNSQHRQLIQKKDDFEENMNSIEKSYKKILEEIKALRKTINDSLDQLEMNN</sequence>
<dbReference type="GO" id="GO:0008270">
    <property type="term" value="F:zinc ion binding"/>
    <property type="evidence" value="ECO:0007669"/>
    <property type="project" value="UniProtKB-KW"/>
</dbReference>
<name>A0A9D4QZ40_DREPO</name>